<keyword evidence="2" id="KW-0489">Methyltransferase</keyword>
<dbReference type="InterPro" id="IPR025714">
    <property type="entry name" value="Methyltranfer_dom"/>
</dbReference>
<proteinExistence type="predicted"/>
<name>A0ABT3BLH5_9RHOB</name>
<comment type="caution">
    <text evidence="2">The sequence shown here is derived from an EMBL/GenBank/DDBJ whole genome shotgun (WGS) entry which is preliminary data.</text>
</comment>
<gene>
    <name evidence="2" type="ORF">MUB52_23550</name>
</gene>
<dbReference type="Proteomes" id="UP001208690">
    <property type="component" value="Unassembled WGS sequence"/>
</dbReference>
<dbReference type="Pfam" id="PF13847">
    <property type="entry name" value="Methyltransf_31"/>
    <property type="match status" value="1"/>
</dbReference>
<keyword evidence="3" id="KW-1185">Reference proteome</keyword>
<dbReference type="GO" id="GO:0032259">
    <property type="term" value="P:methylation"/>
    <property type="evidence" value="ECO:0007669"/>
    <property type="project" value="UniProtKB-KW"/>
</dbReference>
<dbReference type="PANTHER" id="PTHR43861">
    <property type="entry name" value="TRANS-ACONITATE 2-METHYLTRANSFERASE-RELATED"/>
    <property type="match status" value="1"/>
</dbReference>
<dbReference type="PANTHER" id="PTHR43861:SF1">
    <property type="entry name" value="TRANS-ACONITATE 2-METHYLTRANSFERASE"/>
    <property type="match status" value="1"/>
</dbReference>
<protein>
    <submittedName>
        <fullName evidence="2">Class I SAM-dependent methyltransferase</fullName>
    </submittedName>
</protein>
<dbReference type="SUPFAM" id="SSF53335">
    <property type="entry name" value="S-adenosyl-L-methionine-dependent methyltransferases"/>
    <property type="match status" value="1"/>
</dbReference>
<keyword evidence="2" id="KW-0808">Transferase</keyword>
<dbReference type="GO" id="GO:0008168">
    <property type="term" value="F:methyltransferase activity"/>
    <property type="evidence" value="ECO:0007669"/>
    <property type="project" value="UniProtKB-KW"/>
</dbReference>
<organism evidence="2 3">
    <name type="scientific">Roseobacter sinensis</name>
    <dbReference type="NCBI Taxonomy" id="2931391"/>
    <lineage>
        <taxon>Bacteria</taxon>
        <taxon>Pseudomonadati</taxon>
        <taxon>Pseudomonadota</taxon>
        <taxon>Alphaproteobacteria</taxon>
        <taxon>Rhodobacterales</taxon>
        <taxon>Roseobacteraceae</taxon>
        <taxon>Roseobacter</taxon>
    </lineage>
</organism>
<sequence>MSNPEKFWDQSADNYDKSEEQFEYIHSRSRDLAKEHLTDSDVVLDYGCGTGTTACYIAGHVKEIQGIDISARMVEIAAGKAAKAKIANVDFAQSDIFDDQFEEGSFDVILAFNMLHTVPDPQMVVQRTLELLKPDGTFLSATPCLGGKMSFFVRLKILLVRLLLVTGVIPVPIRRLRTADLDDLVAVEGLRTVRTEVIYRGATSYFVVAKKD</sequence>
<accession>A0ABT3BLH5</accession>
<dbReference type="EMBL" id="JALIEB010000045">
    <property type="protein sequence ID" value="MCV3274415.1"/>
    <property type="molecule type" value="Genomic_DNA"/>
</dbReference>
<dbReference type="CDD" id="cd02440">
    <property type="entry name" value="AdoMet_MTases"/>
    <property type="match status" value="1"/>
</dbReference>
<dbReference type="InterPro" id="IPR029063">
    <property type="entry name" value="SAM-dependent_MTases_sf"/>
</dbReference>
<evidence type="ECO:0000313" key="3">
    <source>
        <dbReference type="Proteomes" id="UP001208690"/>
    </source>
</evidence>
<evidence type="ECO:0000313" key="2">
    <source>
        <dbReference type="EMBL" id="MCV3274415.1"/>
    </source>
</evidence>
<dbReference type="Gene3D" id="3.40.50.150">
    <property type="entry name" value="Vaccinia Virus protein VP39"/>
    <property type="match status" value="1"/>
</dbReference>
<reference evidence="2 3" key="1">
    <citation type="submission" date="2022-04" db="EMBL/GenBank/DDBJ databases">
        <title>Roseobacter sp. WL0113 is a bacterium isolated from neritic sediment.</title>
        <authorList>
            <person name="Wang L."/>
            <person name="He W."/>
            <person name="Zhang D.-F."/>
        </authorList>
    </citation>
    <scope>NUCLEOTIDE SEQUENCE [LARGE SCALE GENOMIC DNA]</scope>
    <source>
        <strain evidence="2 3">WL0113</strain>
    </source>
</reference>
<feature type="domain" description="Methyltransferase" evidence="1">
    <location>
        <begin position="39"/>
        <end position="144"/>
    </location>
</feature>
<evidence type="ECO:0000259" key="1">
    <source>
        <dbReference type="Pfam" id="PF13847"/>
    </source>
</evidence>
<dbReference type="RefSeq" id="WP_263846618.1">
    <property type="nucleotide sequence ID" value="NZ_JALIEB010000045.1"/>
</dbReference>